<protein>
    <submittedName>
        <fullName evidence="2">Uncharacterized protein</fullName>
    </submittedName>
</protein>
<name>A0A6H9STQ8_9BURK</name>
<dbReference type="AlphaFoldDB" id="A0A6H9STQ8"/>
<evidence type="ECO:0000313" key="2">
    <source>
        <dbReference type="EMBL" id="KAB0642800.1"/>
    </source>
</evidence>
<dbReference type="EMBL" id="CABVPL010000008">
    <property type="protein sequence ID" value="VWB38375.1"/>
    <property type="molecule type" value="Genomic_DNA"/>
</dbReference>
<dbReference type="RefSeq" id="WP_151064213.1">
    <property type="nucleotide sequence ID" value="NZ_CABVPL010000008.1"/>
</dbReference>
<proteinExistence type="predicted"/>
<dbReference type="Proteomes" id="UP000430232">
    <property type="component" value="Unassembled WGS sequence"/>
</dbReference>
<sequence>MAESDISGKSAAELRKDIVEYLTALRGRQQGFSFRLVTERLRTTKMPTARGYDELIPKYRALSLASPYLPDYQKVIKELHRDSVLFSKRAVAFYKVDPALAKPVAAGIEALVEDKTPFSDSFPFPIAPSVLRRAGYNGRFVRFRTEGNVLRAIACAKRSFRERKPIEIEELHEEAKSALSEFDEVIGIRHGVVQAYDYIEFNKSTHILSVHIDICCPMGSEDFKQIRTHYIATLNEVCGFEPGPETSIVLPENLFPYVQKFYDDVDGKVGKLGHATGTDSVKEERMRSRRKDLRQEPFHKRGLEEIKTTDSYAIRKSWPLEKGPNTPTIELPGHFADAGNPDAAIFYAILEQCANGAQYKMLIDKLA</sequence>
<evidence type="ECO:0000313" key="5">
    <source>
        <dbReference type="Proteomes" id="UP000494222"/>
    </source>
</evidence>
<keyword evidence="4" id="KW-1185">Reference proteome</keyword>
<evidence type="ECO:0000256" key="1">
    <source>
        <dbReference type="SAM" id="MobiDB-lite"/>
    </source>
</evidence>
<organism evidence="2 4">
    <name type="scientific">Burkholderia latens</name>
    <dbReference type="NCBI Taxonomy" id="488446"/>
    <lineage>
        <taxon>Bacteria</taxon>
        <taxon>Pseudomonadati</taxon>
        <taxon>Pseudomonadota</taxon>
        <taxon>Betaproteobacteria</taxon>
        <taxon>Burkholderiales</taxon>
        <taxon>Burkholderiaceae</taxon>
        <taxon>Burkholderia</taxon>
        <taxon>Burkholderia cepacia complex</taxon>
    </lineage>
</organism>
<dbReference type="OrthoDB" id="9135033at2"/>
<dbReference type="EMBL" id="VZOJ01000020">
    <property type="protein sequence ID" value="KAB0642800.1"/>
    <property type="molecule type" value="Genomic_DNA"/>
</dbReference>
<evidence type="ECO:0000313" key="3">
    <source>
        <dbReference type="EMBL" id="VWB38375.1"/>
    </source>
</evidence>
<reference evidence="3 5" key="2">
    <citation type="submission" date="2019-09" db="EMBL/GenBank/DDBJ databases">
        <authorList>
            <person name="Depoorter E."/>
        </authorList>
    </citation>
    <scope>NUCLEOTIDE SEQUENCE [LARGE SCALE GENOMIC DNA]</scope>
    <source>
        <strain evidence="3">LMG 24064</strain>
    </source>
</reference>
<gene>
    <name evidence="3" type="ORF">BLA24064_01686</name>
    <name evidence="2" type="ORF">F7R21_10215</name>
</gene>
<feature type="region of interest" description="Disordered" evidence="1">
    <location>
        <begin position="273"/>
        <end position="299"/>
    </location>
</feature>
<reference evidence="2 4" key="1">
    <citation type="submission" date="2019-09" db="EMBL/GenBank/DDBJ databases">
        <title>Draft genome sequences of 48 bacterial type strains from the CCUG.</title>
        <authorList>
            <person name="Tunovic T."/>
            <person name="Pineiro-Iglesias B."/>
            <person name="Unosson C."/>
            <person name="Inganas E."/>
            <person name="Ohlen M."/>
            <person name="Cardew S."/>
            <person name="Jensie-Markopoulos S."/>
            <person name="Salva-Serra F."/>
            <person name="Jaen-Luchoro D."/>
            <person name="Karlsson R."/>
            <person name="Svensson-Stadler L."/>
            <person name="Chun J."/>
            <person name="Moore E."/>
        </authorList>
    </citation>
    <scope>NUCLEOTIDE SEQUENCE [LARGE SCALE GENOMIC DNA]</scope>
    <source>
        <strain evidence="2 4">CCUG 54555</strain>
    </source>
</reference>
<dbReference type="Proteomes" id="UP000494222">
    <property type="component" value="Unassembled WGS sequence"/>
</dbReference>
<evidence type="ECO:0000313" key="4">
    <source>
        <dbReference type="Proteomes" id="UP000430232"/>
    </source>
</evidence>
<accession>A0A6H9STQ8</accession>
<dbReference type="GeneID" id="99788950"/>